<dbReference type="AlphaFoldDB" id="A0A9P0JE33"/>
<protein>
    <submittedName>
        <fullName evidence="3">Uncharacterized protein</fullName>
    </submittedName>
</protein>
<feature type="transmembrane region" description="Helical" evidence="2">
    <location>
        <begin position="59"/>
        <end position="77"/>
    </location>
</feature>
<evidence type="ECO:0000256" key="1">
    <source>
        <dbReference type="SAM" id="MobiDB-lite"/>
    </source>
</evidence>
<evidence type="ECO:0000256" key="2">
    <source>
        <dbReference type="SAM" id="Phobius"/>
    </source>
</evidence>
<keyword evidence="2" id="KW-0472">Membrane</keyword>
<gene>
    <name evidence="3" type="ORF">APHIGO_LOCUS10687</name>
</gene>
<dbReference type="EMBL" id="OU899037">
    <property type="protein sequence ID" value="CAH1737087.1"/>
    <property type="molecule type" value="Genomic_DNA"/>
</dbReference>
<sequence length="149" mass="17316">MSQSFDHVLDEEFDNYENPRRHSPCRTTSGRRESRTRRRPPAGPDDCVDTKLTSSEANVLLVVLMVGLAAGIVWLIYDQVYDSNTDRVRPWAAYPTRANKQLKKMQKPSYLKRLWRVIWPSNRTRPGWYLNYQQGDGCSDCCSNRKTVC</sequence>
<organism evidence="3 4">
    <name type="scientific">Aphis gossypii</name>
    <name type="common">Cotton aphid</name>
    <dbReference type="NCBI Taxonomy" id="80765"/>
    <lineage>
        <taxon>Eukaryota</taxon>
        <taxon>Metazoa</taxon>
        <taxon>Ecdysozoa</taxon>
        <taxon>Arthropoda</taxon>
        <taxon>Hexapoda</taxon>
        <taxon>Insecta</taxon>
        <taxon>Pterygota</taxon>
        <taxon>Neoptera</taxon>
        <taxon>Paraneoptera</taxon>
        <taxon>Hemiptera</taxon>
        <taxon>Sternorrhyncha</taxon>
        <taxon>Aphidomorpha</taxon>
        <taxon>Aphidoidea</taxon>
        <taxon>Aphididae</taxon>
        <taxon>Aphidini</taxon>
        <taxon>Aphis</taxon>
        <taxon>Aphis</taxon>
    </lineage>
</organism>
<evidence type="ECO:0000313" key="3">
    <source>
        <dbReference type="EMBL" id="CAH1737087.1"/>
    </source>
</evidence>
<evidence type="ECO:0000313" key="4">
    <source>
        <dbReference type="Proteomes" id="UP001154329"/>
    </source>
</evidence>
<keyword evidence="2" id="KW-1133">Transmembrane helix</keyword>
<dbReference type="Proteomes" id="UP001154329">
    <property type="component" value="Chromosome 4"/>
</dbReference>
<proteinExistence type="predicted"/>
<feature type="region of interest" description="Disordered" evidence="1">
    <location>
        <begin position="10"/>
        <end position="49"/>
    </location>
</feature>
<reference evidence="3" key="1">
    <citation type="submission" date="2022-02" db="EMBL/GenBank/DDBJ databases">
        <authorList>
            <person name="King R."/>
        </authorList>
    </citation>
    <scope>NUCLEOTIDE SEQUENCE</scope>
</reference>
<name>A0A9P0JE33_APHGO</name>
<keyword evidence="4" id="KW-1185">Reference proteome</keyword>
<reference evidence="3" key="2">
    <citation type="submission" date="2022-10" db="EMBL/GenBank/DDBJ databases">
        <authorList>
            <consortium name="ENA_rothamsted_submissions"/>
            <consortium name="culmorum"/>
            <person name="King R."/>
        </authorList>
    </citation>
    <scope>NUCLEOTIDE SEQUENCE</scope>
</reference>
<accession>A0A9P0JE33</accession>
<keyword evidence="2" id="KW-0812">Transmembrane</keyword>